<feature type="transmembrane region" description="Helical" evidence="13">
    <location>
        <begin position="2112"/>
        <end position="2134"/>
    </location>
</feature>
<dbReference type="GeneID" id="24424668"/>
<feature type="compositionally biased region" description="Polar residues" evidence="12">
    <location>
        <begin position="10"/>
        <end position="29"/>
    </location>
</feature>
<dbReference type="PANTHER" id="PTHR45627">
    <property type="entry name" value="ADENYLATE CYCLASE TYPE 1"/>
    <property type="match status" value="1"/>
</dbReference>
<feature type="transmembrane region" description="Helical" evidence="13">
    <location>
        <begin position="2002"/>
        <end position="2019"/>
    </location>
</feature>
<feature type="transmembrane region" description="Helical" evidence="13">
    <location>
        <begin position="84"/>
        <end position="110"/>
    </location>
</feature>
<dbReference type="VEuPathDB" id="PiroplasmaDB:BMR1_03g00165"/>
<evidence type="ECO:0000256" key="11">
    <source>
        <dbReference type="ARBA" id="ARBA00023239"/>
    </source>
</evidence>
<feature type="region of interest" description="Disordered" evidence="12">
    <location>
        <begin position="711"/>
        <end position="733"/>
    </location>
</feature>
<feature type="region of interest" description="Disordered" evidence="12">
    <location>
        <begin position="546"/>
        <end position="575"/>
    </location>
</feature>
<dbReference type="GO" id="GO:0016787">
    <property type="term" value="F:hydrolase activity"/>
    <property type="evidence" value="ECO:0007669"/>
    <property type="project" value="UniProtKB-KW"/>
</dbReference>
<dbReference type="CDD" id="cd07302">
    <property type="entry name" value="CHD"/>
    <property type="match status" value="2"/>
</dbReference>
<dbReference type="PROSITE" id="PS50125">
    <property type="entry name" value="GUANYLATE_CYCLASE_2"/>
    <property type="match status" value="2"/>
</dbReference>
<evidence type="ECO:0000256" key="1">
    <source>
        <dbReference type="ARBA" id="ARBA00001593"/>
    </source>
</evidence>
<dbReference type="InterPro" id="IPR023214">
    <property type="entry name" value="HAD_sf"/>
</dbReference>
<feature type="domain" description="Guanylate cyclase" evidence="14">
    <location>
        <begin position="2191"/>
        <end position="2325"/>
    </location>
</feature>
<evidence type="ECO:0000256" key="4">
    <source>
        <dbReference type="ARBA" id="ARBA00022692"/>
    </source>
</evidence>
<dbReference type="EC" id="4.6.1.1" evidence="3"/>
<keyword evidence="15" id="KW-0378">Hydrolase</keyword>
<keyword evidence="9 13" id="KW-1133">Transmembrane helix</keyword>
<accession>A0A1R4AB73</accession>
<keyword evidence="10 13" id="KW-0472">Membrane</keyword>
<dbReference type="GO" id="GO:0046872">
    <property type="term" value="F:metal ion binding"/>
    <property type="evidence" value="ECO:0007669"/>
    <property type="project" value="UniProtKB-KW"/>
</dbReference>
<dbReference type="InterPro" id="IPR032630">
    <property type="entry name" value="P_typ_ATPase_c"/>
</dbReference>
<evidence type="ECO:0000256" key="8">
    <source>
        <dbReference type="ARBA" id="ARBA00022842"/>
    </source>
</evidence>
<dbReference type="InterPro" id="IPR001054">
    <property type="entry name" value="A/G_cyclase"/>
</dbReference>
<feature type="transmembrane region" description="Helical" evidence="13">
    <location>
        <begin position="324"/>
        <end position="345"/>
    </location>
</feature>
<keyword evidence="11" id="KW-0456">Lyase</keyword>
<evidence type="ECO:0000313" key="16">
    <source>
        <dbReference type="Proteomes" id="UP000002899"/>
    </source>
</evidence>
<dbReference type="SUPFAM" id="SSF56784">
    <property type="entry name" value="HAD-like"/>
    <property type="match status" value="1"/>
</dbReference>
<dbReference type="Gene3D" id="3.40.50.1000">
    <property type="entry name" value="HAD superfamily/HAD-like"/>
    <property type="match status" value="1"/>
</dbReference>
<dbReference type="GO" id="GO:0035556">
    <property type="term" value="P:intracellular signal transduction"/>
    <property type="evidence" value="ECO:0007669"/>
    <property type="project" value="InterPro"/>
</dbReference>
<feature type="transmembrane region" description="Helical" evidence="13">
    <location>
        <begin position="1131"/>
        <end position="1149"/>
    </location>
</feature>
<feature type="transmembrane region" description="Helical" evidence="13">
    <location>
        <begin position="1242"/>
        <end position="1265"/>
    </location>
</feature>
<keyword evidence="5" id="KW-0479">Metal-binding</keyword>
<dbReference type="SUPFAM" id="SSF81653">
    <property type="entry name" value="Calcium ATPase, transduction domain A"/>
    <property type="match status" value="1"/>
</dbReference>
<name>A0A1R4AB73_BABMR</name>
<evidence type="ECO:0000313" key="15">
    <source>
        <dbReference type="EMBL" id="SJK86205.1"/>
    </source>
</evidence>
<reference evidence="15 16" key="2">
    <citation type="journal article" date="2013" name="PLoS ONE">
        <title>Whole genome mapping and re-organization of the nuclear and mitochondrial genomes of Babesia microti isolates.</title>
        <authorList>
            <person name="Cornillot E."/>
            <person name="Dassouli A."/>
            <person name="Garg A."/>
            <person name="Pachikara N."/>
            <person name="Randazzo S."/>
            <person name="Depoix D."/>
            <person name="Carcy B."/>
            <person name="Delbecq S."/>
            <person name="Frutos R."/>
            <person name="Silva J.C."/>
            <person name="Sutton R."/>
            <person name="Krause P.J."/>
            <person name="Mamoun C.B."/>
        </authorList>
    </citation>
    <scope>NUCLEOTIDE SEQUENCE [LARGE SCALE GENOMIC DNA]</scope>
    <source>
        <strain evidence="15 16">RI</strain>
    </source>
</reference>
<keyword evidence="8" id="KW-0460">Magnesium</keyword>
<feature type="transmembrane region" description="Helical" evidence="13">
    <location>
        <begin position="1961"/>
        <end position="1982"/>
    </location>
</feature>
<dbReference type="Gene3D" id="2.70.150.10">
    <property type="entry name" value="Calcium-transporting ATPase, cytoplasmic transduction domain A"/>
    <property type="match status" value="1"/>
</dbReference>
<comment type="subcellular location">
    <subcellularLocation>
        <location evidence="2">Membrane</location>
        <topology evidence="2">Multi-pass membrane protein</topology>
    </subcellularLocation>
</comment>
<dbReference type="GO" id="GO:0005886">
    <property type="term" value="C:plasma membrane"/>
    <property type="evidence" value="ECO:0007669"/>
    <property type="project" value="TreeGrafter"/>
</dbReference>
<keyword evidence="6" id="KW-0547">Nucleotide-binding</keyword>
<dbReference type="SMART" id="SM00044">
    <property type="entry name" value="CYCc"/>
    <property type="match status" value="2"/>
</dbReference>
<comment type="catalytic activity">
    <reaction evidence="1">
        <text>ATP = 3',5'-cyclic AMP + diphosphate</text>
        <dbReference type="Rhea" id="RHEA:15389"/>
        <dbReference type="ChEBI" id="CHEBI:30616"/>
        <dbReference type="ChEBI" id="CHEBI:33019"/>
        <dbReference type="ChEBI" id="CHEBI:58165"/>
        <dbReference type="EC" id="4.6.1.1"/>
    </reaction>
</comment>
<keyword evidence="4 13" id="KW-0812">Transmembrane</keyword>
<feature type="transmembrane region" description="Helical" evidence="13">
    <location>
        <begin position="1513"/>
        <end position="1544"/>
    </location>
</feature>
<evidence type="ECO:0000256" key="5">
    <source>
        <dbReference type="ARBA" id="ARBA00022723"/>
    </source>
</evidence>
<feature type="domain" description="Guanylate cyclase" evidence="14">
    <location>
        <begin position="1645"/>
        <end position="1782"/>
    </location>
</feature>
<evidence type="ECO:0000256" key="3">
    <source>
        <dbReference type="ARBA" id="ARBA00012201"/>
    </source>
</evidence>
<dbReference type="Pfam" id="PF16212">
    <property type="entry name" value="PhoLip_ATPase_C"/>
    <property type="match status" value="1"/>
</dbReference>
<sequence length="2375" mass="259323">MNFPHGERQTAAQSKAPQDAKATSRTLQNGTARKVAMLDKRQKICQDAKSRPLWELRTLQINPTSDRESAVFPSNSLHTGPLRLALLVLGLLLNTLVIRVHTLVHLLFFALEYILWRTVDDVYFSVCPYVPLWASILVSLLHGGVEVANKYRLGKLIDTQQCHVVDPRRPRVMSVSWADLTLGSIVKLTAGEESPADIVPISTSGSNGVVCVDTSLVDGSGDLKIKSCVKDAGIEASLHTMCRIRGQIVCNKPSASTEFTGTLKLRGFPRSNVLTTSNFIQRGSIVRNAASVYGVVVYTGRDTKFGINSQRNTLFKTASIDRDINIYTMGLLLLFTACWVTSLILHHSHASSGSQNPTANSVKFTKVLKFASLYLSLVPNTMGALLDLNRLLQCARIKLESAGAPPPAGPGAPDIIPLSGTRNEELGRVDFVFTGYRGVITKLKPEIAFIRIGDSLYSGGPQRAIDTCYVAPSGVLEPLRVPLRPASHLFRAHREPDAAERRERLRSVDRFLKLCSMCNISTTVLGGGSRNLGSCVFSSSKSLKIPPRASALGRPRRRPHATSAEARPADPPRGYRVEAGAGLGGRLRSVMSLGRAPSRVMIDYMSLYPEDDCLVGFAFDRGYKLLYKSASSIAVLVRGKVQCWEILGLHAPSPQRNRVSLVLRPVRRADWQRCGFKPMPCSYAPDARHERIARRCRGAIVLSRFTLPDAGTADPDAGTGRGGTGDLNDSSGSNSLNSLNFSGGLKRVQLYYRWLTEGQLGEYLARKGEGSSGVFAPDEEAVASVLERDLQLVATIGFRAELAEGVAETMARLAGAGVRVCLATGGERDGCVSAAHQGGLLRDGARLFSAALPESTELCDSGTAMGQINAAQEDQGRQQVRALSAQLLESFYRARGECWASGPHPSRHAASQPHRQLCLTLCGRDVESFAVHSDMETCLANMICLSDVIVAHDMLPQHKGRLVELLKGRLTPAPSVLAVGYSYDDVCACRASDVAVALARPDCQAVGVRQVGGNKLVCWSDYLVGGFSSLTDLLFFHGSVSLVSTSAILSQLVYLGVCQGALCFLYQAFTGWAALPLYPRAQVYAWCAFAAVFSALHAAFIRRTAPRALLRGAPLLYALGRRRYYLNGSRFGQWVAEAVATSVAVFFTAKAALDDSPYLLAPTPEGGVGLTVSASAYNALMAVAVLLVGNMRVSMQCNAWMLHSHGVSVGLASLLALFAPTVLTVLLLGTGALSRQLSRWPYTWVLVPLWVAIALVGSEAFALLGKRLRGDVLDRFHARAALLLRDASRCLKRGVALGPSGAMVSRGRWHWLRPQVWTLTPRVTQAVADAFGDDPALAAALPAPRAFAVREAADVVKHEEDAPPPGATDHVQTSHLLNRVTLWFKDPQLEAEYVASRKRSEYFSSVLWYRCVFSVFFVFYIASWVVEHQVARAWSFGARGRWGGARVMLALAPLLLVLLALAAGIVATFYRAAFSRHSKLVQGAVVAAVILQNLGAEAFCAQEFRDSNWFHSILFPIFTFVILRLPFLAALVSNLFFILANVVLGHALPPANGSSNFAIWSQEMPLYIGINLLVVLVGYRLEYNARKSFILEYAAACARRRQREILNTMLPHFVVAHMINEERTHEAPVGPVTMGLAAEERDAVTVLFCDVYRFQNWVAILEPTKLVELLDVLFLAFDKCAQEFGCTKIETVFESYLAAAGLSLDARGAQECPAAAAARAVDLALAMLQAVALLHADAVPAGERLQVVIGAHTGRVICGVVGSRKPQYALFGDTVNTASRMKYTGEPGHVHISSHTHALVSGDSTLSFERRETSVKGKGLMETYLLRAVAGSQYPSYQGAAAEGGGERARVRRQIIAAALGERDESLETPSGAGLSQLFRESVEELVPASGCLRCLSGRYGASSAYEAEEAVAEEGVDDPGLSSKAIGWVSLKFTDKLLEEKYRLNFYSDRANVSTIEQTLAIFIIIFVAQTVTSMGLPRIFLDPSSVQHRLFVNYLSYWSVRSGYTVGAFVLWFYFHHHSSTREAVVSKWMIFFLSPLFVSAACIFSLSNSWAIAKEPLGDSQNLWLSCDSIEFYFYICLLHHNTGMLFQTCILVDLLLITMSITFISSSVVKTAVTSVTIFNIPCFILFNLISAHCKETIDRRTFYANERAKAIEAKASQLLKDMLPKNVLEEFQMDKLRLAYRHENMSFLFADIVGFTTWAKSVDASEVLNMLQNLFARFDRNSTKFGLYKLCTIGDAYVAVSEPTTAEDAAATAADGTEGVLLMAHSMLASIQEIRERLGIPGLNMRIGLHFGSAVGGVIGSGRLRYDLWGMDILTANMMESNGAPGKINVSERFRDILMLNSPNRFTYTFNKEVRVIDQTVRSYILGPLA</sequence>
<dbReference type="Gene3D" id="3.30.70.1230">
    <property type="entry name" value="Nucleotide cyclase"/>
    <property type="match status" value="2"/>
</dbReference>
<dbReference type="InterPro" id="IPR008250">
    <property type="entry name" value="ATPase_P-typ_transduc_dom_A_sf"/>
</dbReference>
<evidence type="ECO:0000256" key="13">
    <source>
        <dbReference type="SAM" id="Phobius"/>
    </source>
</evidence>
<organism evidence="15 16">
    <name type="scientific">Babesia microti (strain RI)</name>
    <dbReference type="NCBI Taxonomy" id="1133968"/>
    <lineage>
        <taxon>Eukaryota</taxon>
        <taxon>Sar</taxon>
        <taxon>Alveolata</taxon>
        <taxon>Apicomplexa</taxon>
        <taxon>Aconoidasida</taxon>
        <taxon>Piroplasmida</taxon>
        <taxon>Babesiidae</taxon>
        <taxon>Babesia</taxon>
    </lineage>
</organism>
<dbReference type="GO" id="GO:0005524">
    <property type="term" value="F:ATP binding"/>
    <property type="evidence" value="ECO:0007669"/>
    <property type="project" value="UniProtKB-KW"/>
</dbReference>
<reference evidence="15 16" key="1">
    <citation type="journal article" date="2012" name="Nucleic Acids Res.">
        <title>Sequencing of the smallest Apicomplexan genome from the human pathogen Babesia microti.</title>
        <authorList>
            <person name="Cornillot E."/>
            <person name="Hadj-Kaddour K."/>
            <person name="Dassouli A."/>
            <person name="Noel B."/>
            <person name="Ranwez V."/>
            <person name="Vacherie B."/>
            <person name="Augagneur Y."/>
            <person name="Bres V."/>
            <person name="Duclos A."/>
            <person name="Randazzo S."/>
            <person name="Carcy B."/>
            <person name="Debierre-Grockiego F."/>
            <person name="Delbecq S."/>
            <person name="Moubri-Menage K."/>
            <person name="Shams-Eldin H."/>
            <person name="Usmani-Brown S."/>
            <person name="Bringaud F."/>
            <person name="Wincker P."/>
            <person name="Vivares C.P."/>
            <person name="Schwarz R.T."/>
            <person name="Schetters T.P."/>
            <person name="Krause P.J."/>
            <person name="Gorenflot A."/>
            <person name="Berry V."/>
            <person name="Barbe V."/>
            <person name="Ben Mamoun C."/>
        </authorList>
    </citation>
    <scope>NUCLEOTIDE SEQUENCE [LARGE SCALE GENOMIC DNA]</scope>
    <source>
        <strain evidence="15 16">RI</strain>
    </source>
</reference>
<keyword evidence="16" id="KW-1185">Reference proteome</keyword>
<dbReference type="Pfam" id="PF00211">
    <property type="entry name" value="Guanylate_cyc"/>
    <property type="match status" value="2"/>
</dbReference>
<feature type="transmembrane region" description="Helical" evidence="13">
    <location>
        <begin position="1407"/>
        <end position="1426"/>
    </location>
</feature>
<dbReference type="Proteomes" id="UP000002899">
    <property type="component" value="Chromosome III"/>
</dbReference>
<dbReference type="InterPro" id="IPR029787">
    <property type="entry name" value="Nucleotide_cyclase"/>
</dbReference>
<dbReference type="GO" id="GO:0009190">
    <property type="term" value="P:cyclic nucleotide biosynthetic process"/>
    <property type="evidence" value="ECO:0007669"/>
    <property type="project" value="InterPro"/>
</dbReference>
<feature type="region of interest" description="Disordered" evidence="12">
    <location>
        <begin position="1"/>
        <end position="29"/>
    </location>
</feature>
<keyword evidence="7" id="KW-0067">ATP-binding</keyword>
<reference evidence="15 16" key="3">
    <citation type="journal article" date="2016" name="Sci. Rep.">
        <title>Genome-wide diversity and gene expression profiling of Babesia microti isolates identify polymorphic genes that mediate host-pathogen interactions.</title>
        <authorList>
            <person name="Silva J.C."/>
            <person name="Cornillot E."/>
            <person name="McCracken C."/>
            <person name="Usmani-Brown S."/>
            <person name="Dwivedi A."/>
            <person name="Ifeonu O.O."/>
            <person name="Crabtree J."/>
            <person name="Gotia H.T."/>
            <person name="Virji A.Z."/>
            <person name="Reynes C."/>
            <person name="Colinge J."/>
            <person name="Kumar V."/>
            <person name="Lawres L."/>
            <person name="Pazzi J.E."/>
            <person name="Pablo J.V."/>
            <person name="Hung C."/>
            <person name="Brancato J."/>
            <person name="Kumari P."/>
            <person name="Orvis J."/>
            <person name="Tretina K."/>
            <person name="Chibucos M."/>
            <person name="Ott S."/>
            <person name="Sadzewicz L."/>
            <person name="Sengamalay N."/>
            <person name="Shetty A.C."/>
            <person name="Su Q."/>
            <person name="Tallon L."/>
            <person name="Fraser C.M."/>
            <person name="Frutos R."/>
            <person name="Molina D.M."/>
            <person name="Krause P.J."/>
            <person name="Ben Mamoun C."/>
        </authorList>
    </citation>
    <scope>NUCLEOTIDE SEQUENCE [LARGE SCALE GENOMIC DNA]</scope>
    <source>
        <strain evidence="15 16">RI</strain>
    </source>
</reference>
<dbReference type="GO" id="GO:0007189">
    <property type="term" value="P:adenylate cyclase-activating G protein-coupled receptor signaling pathway"/>
    <property type="evidence" value="ECO:0007669"/>
    <property type="project" value="TreeGrafter"/>
</dbReference>
<feature type="transmembrane region" description="Helical" evidence="13">
    <location>
        <begin position="1446"/>
        <end position="1470"/>
    </location>
</feature>
<dbReference type="PANTHER" id="PTHR45627:SF12">
    <property type="entry name" value="ADENYLATE CYCLASE TYPE 2"/>
    <property type="match status" value="1"/>
</dbReference>
<feature type="transmembrane region" description="Helical" evidence="13">
    <location>
        <begin position="1209"/>
        <end position="1230"/>
    </location>
</feature>
<evidence type="ECO:0000256" key="9">
    <source>
        <dbReference type="ARBA" id="ARBA00022989"/>
    </source>
</evidence>
<proteinExistence type="predicted"/>
<dbReference type="GO" id="GO:0004016">
    <property type="term" value="F:adenylate cyclase activity"/>
    <property type="evidence" value="ECO:0007669"/>
    <property type="project" value="UniProtKB-EC"/>
</dbReference>
<dbReference type="RefSeq" id="XP_021338393.1">
    <property type="nucleotide sequence ID" value="XM_021481795.1"/>
</dbReference>
<feature type="transmembrane region" description="Helical" evidence="13">
    <location>
        <begin position="1081"/>
        <end position="1101"/>
    </location>
</feature>
<evidence type="ECO:0000256" key="12">
    <source>
        <dbReference type="SAM" id="MobiDB-lite"/>
    </source>
</evidence>
<dbReference type="EMBL" id="LN871598">
    <property type="protein sequence ID" value="SJK86205.1"/>
    <property type="molecule type" value="Genomic_DNA"/>
</dbReference>
<evidence type="ECO:0000256" key="10">
    <source>
        <dbReference type="ARBA" id="ARBA00023136"/>
    </source>
</evidence>
<evidence type="ECO:0000256" key="6">
    <source>
        <dbReference type="ARBA" id="ARBA00022741"/>
    </source>
</evidence>
<feature type="transmembrane region" description="Helical" evidence="13">
    <location>
        <begin position="2031"/>
        <end position="2055"/>
    </location>
</feature>
<feature type="transmembrane region" description="Helical" evidence="13">
    <location>
        <begin position="122"/>
        <end position="145"/>
    </location>
</feature>
<feature type="transmembrane region" description="Helical" evidence="13">
    <location>
        <begin position="2075"/>
        <end position="2100"/>
    </location>
</feature>
<evidence type="ECO:0000256" key="2">
    <source>
        <dbReference type="ARBA" id="ARBA00004141"/>
    </source>
</evidence>
<dbReference type="SUPFAM" id="SSF55073">
    <property type="entry name" value="Nucleotide cyclase"/>
    <property type="match status" value="2"/>
</dbReference>
<feature type="transmembrane region" description="Helical" evidence="13">
    <location>
        <begin position="1169"/>
        <end position="1188"/>
    </location>
</feature>
<dbReference type="OrthoDB" id="354346at2759"/>
<gene>
    <name evidence="15" type="ORF">BMR1_03g00165</name>
</gene>
<feature type="transmembrane region" description="Helical" evidence="13">
    <location>
        <begin position="1564"/>
        <end position="1581"/>
    </location>
</feature>
<evidence type="ECO:0000256" key="7">
    <source>
        <dbReference type="ARBA" id="ARBA00022840"/>
    </source>
</evidence>
<dbReference type="InterPro" id="IPR036412">
    <property type="entry name" value="HAD-like_sf"/>
</dbReference>
<protein>
    <recommendedName>
        <fullName evidence="3">adenylate cyclase</fullName>
        <ecNumber evidence="3">4.6.1.1</ecNumber>
    </recommendedName>
</protein>
<dbReference type="KEGG" id="bmic:BMR1_03g00165"/>
<evidence type="ECO:0000259" key="14">
    <source>
        <dbReference type="PROSITE" id="PS50125"/>
    </source>
</evidence>